<dbReference type="EMBL" id="BROD01000001">
    <property type="protein sequence ID" value="GKX64997.1"/>
    <property type="molecule type" value="Genomic_DNA"/>
</dbReference>
<gene>
    <name evidence="1" type="ORF">rsdtw13_02550</name>
</gene>
<reference evidence="1" key="1">
    <citation type="journal article" date="2025" name="Int. J. Syst. Evol. Microbiol.">
        <title>Inconstantimicrobium mannanitabidum sp. nov., a novel member of the family Clostridiaceae isolated from anoxic soil under the treatment of reductive soil disinfestation.</title>
        <authorList>
            <person name="Ueki A."/>
            <person name="Tonouchi A."/>
            <person name="Honma S."/>
            <person name="Kaku N."/>
            <person name="Ueki K."/>
        </authorList>
    </citation>
    <scope>NUCLEOTIDE SEQUENCE</scope>
    <source>
        <strain evidence="1">TW13</strain>
    </source>
</reference>
<keyword evidence="2" id="KW-1185">Reference proteome</keyword>
<accession>A0ACB5R7J1</accession>
<dbReference type="Proteomes" id="UP001058074">
    <property type="component" value="Unassembled WGS sequence"/>
</dbReference>
<comment type="caution">
    <text evidence="1">The sequence shown here is derived from an EMBL/GenBank/DDBJ whole genome shotgun (WGS) entry which is preliminary data.</text>
</comment>
<evidence type="ECO:0000313" key="1">
    <source>
        <dbReference type="EMBL" id="GKX64997.1"/>
    </source>
</evidence>
<protein>
    <submittedName>
        <fullName evidence="1">ABC transporter permease</fullName>
    </submittedName>
</protein>
<name>A0ACB5R7J1_9CLOT</name>
<sequence length="229" mass="25523">MLNLIRLELKKNKIGGTIKDGIITTGITTAAMLFCMYIAFFQDGDKGVFNNFNDIAKVFVRSVYIIFAGVLISNFVMDEYNNKTINLMFMYPIKRKKIMAAKFIVVVGFIFVAMLASNLFMHGVFYVANIFSKVTSASAFSISMHSFIDIVIDAALNSILSLIPVYFAVRKKKRGLVIVTSIIMTSLLNSGNEQFRLASIVIVPCILSVVGILIAYLSIRDIEKKDLPN</sequence>
<proteinExistence type="predicted"/>
<evidence type="ECO:0000313" key="2">
    <source>
        <dbReference type="Proteomes" id="UP001058074"/>
    </source>
</evidence>
<organism evidence="1 2">
    <name type="scientific">Inconstantimicrobium mannanitabidum</name>
    <dbReference type="NCBI Taxonomy" id="1604901"/>
    <lineage>
        <taxon>Bacteria</taxon>
        <taxon>Bacillati</taxon>
        <taxon>Bacillota</taxon>
        <taxon>Clostridia</taxon>
        <taxon>Eubacteriales</taxon>
        <taxon>Clostridiaceae</taxon>
        <taxon>Inconstantimicrobium</taxon>
    </lineage>
</organism>